<name>A0A0K2US66_LEPSM</name>
<dbReference type="EMBL" id="HACA01023504">
    <property type="protein sequence ID" value="CDW40865.1"/>
    <property type="molecule type" value="Transcribed_RNA"/>
</dbReference>
<sequence>LRKFSCGKYPNFKAVRETLTVETRYGCNSTLFSNIKEVKFISKLYDY</sequence>
<dbReference type="AlphaFoldDB" id="A0A0K2US66"/>
<proteinExistence type="predicted"/>
<accession>A0A0K2US66</accession>
<reference evidence="1" key="1">
    <citation type="submission" date="2014-05" db="EMBL/GenBank/DDBJ databases">
        <authorList>
            <person name="Chronopoulou M."/>
        </authorList>
    </citation>
    <scope>NUCLEOTIDE SEQUENCE</scope>
    <source>
        <tissue evidence="1">Whole organism</tissue>
    </source>
</reference>
<organism evidence="1">
    <name type="scientific">Lepeophtheirus salmonis</name>
    <name type="common">Salmon louse</name>
    <name type="synonym">Caligus salmonis</name>
    <dbReference type="NCBI Taxonomy" id="72036"/>
    <lineage>
        <taxon>Eukaryota</taxon>
        <taxon>Metazoa</taxon>
        <taxon>Ecdysozoa</taxon>
        <taxon>Arthropoda</taxon>
        <taxon>Crustacea</taxon>
        <taxon>Multicrustacea</taxon>
        <taxon>Hexanauplia</taxon>
        <taxon>Copepoda</taxon>
        <taxon>Siphonostomatoida</taxon>
        <taxon>Caligidae</taxon>
        <taxon>Lepeophtheirus</taxon>
    </lineage>
</organism>
<feature type="non-terminal residue" evidence="1">
    <location>
        <position position="1"/>
    </location>
</feature>
<protein>
    <submittedName>
        <fullName evidence="1">Uncharacterized protein</fullName>
    </submittedName>
</protein>
<evidence type="ECO:0000313" key="1">
    <source>
        <dbReference type="EMBL" id="CDW40865.1"/>
    </source>
</evidence>